<gene>
    <name evidence="2" type="ORF">SAMN04487775_1124</name>
</gene>
<dbReference type="AlphaFoldDB" id="A0A1I3N2V4"/>
<evidence type="ECO:0000313" key="3">
    <source>
        <dbReference type="Proteomes" id="UP000182737"/>
    </source>
</evidence>
<dbReference type="EMBL" id="FORI01000012">
    <property type="protein sequence ID" value="SFJ03608.1"/>
    <property type="molecule type" value="Genomic_DNA"/>
</dbReference>
<sequence length="159" mass="18052">MKKLLMVLFAATIMTLTLSGKSNTKAKNINPAPSVIDACFTSNVNMDSYEATKEAYEINSLSLNTESDFIIFKIDNSGKNFNEIQFSPNSDFEPNIHYDNLYQIFKDKKIFWANIGLRWSEFSFKDDFAKSNGTIYIRAIDKNGIPGETFEISEVTITK</sequence>
<accession>A0A1I3N2V4</accession>
<dbReference type="Proteomes" id="UP000182737">
    <property type="component" value="Unassembled WGS sequence"/>
</dbReference>
<keyword evidence="3" id="KW-1185">Reference proteome</keyword>
<proteinExistence type="predicted"/>
<protein>
    <submittedName>
        <fullName evidence="2">Uncharacterized protein</fullName>
    </submittedName>
</protein>
<reference evidence="3" key="1">
    <citation type="submission" date="2016-10" db="EMBL/GenBank/DDBJ databases">
        <authorList>
            <person name="Varghese N."/>
            <person name="Submissions S."/>
        </authorList>
    </citation>
    <scope>NUCLEOTIDE SEQUENCE [LARGE SCALE GENOMIC DNA]</scope>
    <source>
        <strain evidence="3">XBD1002</strain>
    </source>
</reference>
<organism evidence="2 3">
    <name type="scientific">Treponema bryantii</name>
    <dbReference type="NCBI Taxonomy" id="163"/>
    <lineage>
        <taxon>Bacteria</taxon>
        <taxon>Pseudomonadati</taxon>
        <taxon>Spirochaetota</taxon>
        <taxon>Spirochaetia</taxon>
        <taxon>Spirochaetales</taxon>
        <taxon>Treponemataceae</taxon>
        <taxon>Treponema</taxon>
    </lineage>
</organism>
<feature type="chain" id="PRO_5010209568" evidence="1">
    <location>
        <begin position="20"/>
        <end position="159"/>
    </location>
</feature>
<feature type="signal peptide" evidence="1">
    <location>
        <begin position="1"/>
        <end position="19"/>
    </location>
</feature>
<dbReference type="RefSeq" id="WP_074933387.1">
    <property type="nucleotide sequence ID" value="NZ_FORI01000012.1"/>
</dbReference>
<name>A0A1I3N2V4_9SPIR</name>
<evidence type="ECO:0000256" key="1">
    <source>
        <dbReference type="SAM" id="SignalP"/>
    </source>
</evidence>
<evidence type="ECO:0000313" key="2">
    <source>
        <dbReference type="EMBL" id="SFJ03608.1"/>
    </source>
</evidence>
<keyword evidence="1" id="KW-0732">Signal</keyword>